<evidence type="ECO:0000313" key="1">
    <source>
        <dbReference type="EMBL" id="ACE89496.1"/>
    </source>
</evidence>
<proteinExistence type="predicted"/>
<name>B3Q064_RHIE6</name>
<dbReference type="eggNOG" id="ENOG502ZXEE">
    <property type="taxonomic scope" value="Bacteria"/>
</dbReference>
<reference evidence="1 2" key="1">
    <citation type="submission" date="2008-04" db="EMBL/GenBank/DDBJ databases">
        <title>Genome diversity and DNA divergence of Rhizobium etli.</title>
        <authorList>
            <person name="Gonzalez V."/>
            <person name="Acosta J.L."/>
            <person name="Santamaria R.I."/>
            <person name="Bustos P."/>
            <person name="Hernandez-Gonzalez I.L."/>
            <person name="Fernandez J.L."/>
            <person name="Diaz R."/>
            <person name="Flores M."/>
            <person name="Mora J."/>
            <person name="Palacios R."/>
            <person name="Davila G."/>
        </authorList>
    </citation>
    <scope>NUCLEOTIDE SEQUENCE [LARGE SCALE GENOMIC DNA]</scope>
    <source>
        <strain evidence="1 2">CIAT 652</strain>
    </source>
</reference>
<protein>
    <submittedName>
        <fullName evidence="1">Uncharacterized protein</fullName>
    </submittedName>
</protein>
<accession>B3Q064</accession>
<dbReference type="EMBL" id="CP001074">
    <property type="protein sequence ID" value="ACE89496.1"/>
    <property type="molecule type" value="Genomic_DNA"/>
</dbReference>
<dbReference type="AlphaFoldDB" id="B3Q064"/>
<evidence type="ECO:0000313" key="2">
    <source>
        <dbReference type="Proteomes" id="UP000008817"/>
    </source>
</evidence>
<gene>
    <name evidence="1" type="ordered locus">RHECIAT_CH0000503</name>
</gene>
<dbReference type="KEGG" id="rec:RHECIAT_CH0000503"/>
<sequence length="173" mass="20077">MMQTLAALLTPTIAAIAIVIAFMQWRTAHQKVMLDLFERRLKIYDQVHEVVAYFWTNEGNLVGFNAGRKLAAAHADARFMFGEEVAIAIEGLKSMVHQLSSLKNKLEKIETDGPEREKLVSQILDIEAEFERWPESFSKICLPYMRMDQKLMRTPAEWFRDKNRKRLSYGDQP</sequence>
<dbReference type="Proteomes" id="UP000008817">
    <property type="component" value="Chromosome"/>
</dbReference>
<dbReference type="HOGENOM" id="CLU_1546376_0_0_5"/>
<organism evidence="1 2">
    <name type="scientific">Rhizobium etli (strain CIAT 652)</name>
    <dbReference type="NCBI Taxonomy" id="491916"/>
    <lineage>
        <taxon>Bacteria</taxon>
        <taxon>Pseudomonadati</taxon>
        <taxon>Pseudomonadota</taxon>
        <taxon>Alphaproteobacteria</taxon>
        <taxon>Hyphomicrobiales</taxon>
        <taxon>Rhizobiaceae</taxon>
        <taxon>Rhizobium/Agrobacterium group</taxon>
        <taxon>Rhizobium</taxon>
    </lineage>
</organism>